<dbReference type="Gene3D" id="3.30.457.10">
    <property type="entry name" value="Copper amine oxidase-like, N-terminal domain"/>
    <property type="match status" value="2"/>
</dbReference>
<sequence length="637" mass="71330">MKRMKRVLVFGILLSMIFNLTFTKVYADETPEQDNTVSETDINIIINEEFFKPSVKPIIKNGRILAPLRSIFEAMSIEVEWNAEERTVYASKENTTVKITIDSPMVFRNEEPVELDQPAIIYKDSTYVPLRFVGEAFGGNVEWDANNKTAIITTNFIIPPKIQEYTNMSILVDKKRVNTSFSPIMSDKVGMVPAEPVFRAMGVKSFNDYITGEFVGIKDGVELRISIGDKKATVNGYPITYQGKIIDYNETLYVPLKFIEQVFNATTVWNGSTKEVSIFNKEATFALKFLDKEFIGGGVVPTNAPEPKAEGNTRLMISDNPETLSERTIPYDAATLWQDIVEEDEEYVNHIVFGYHENKFDEPVTIGITIENLSDTNDIELVSTRGVAKTSSRGWGIYDVGLKVAELSISNQLPYIPLDKTAIRSRSSQVIDDFYVSSGNLIGFQYEFKVKKRSGTGKLNYIIRTVISKNDGLNLTSIKDKPLPLDYDNKHPRGTWTFANLTTELPTYEAGSWQTAYSISNGKTDNIFSAETSLGKEYGTVSNIGHYGATYKIKVPVVNNTGETKTIRVRLNPRGGRCAAAVKNYDGFFNIPEMNSEYASTIIEYVLEDGQEEVLEFEMMNAGGSSLPIAINIITVN</sequence>
<dbReference type="InterPro" id="IPR036582">
    <property type="entry name" value="Mao_N_sf"/>
</dbReference>
<accession>A0ABZ2Y2D3</accession>
<keyword evidence="3" id="KW-1185">Reference proteome</keyword>
<gene>
    <name evidence="2" type="ORF">QBE51_11975</name>
</gene>
<protein>
    <submittedName>
        <fullName evidence="2">Stalk domain-containing protein</fullName>
    </submittedName>
</protein>
<dbReference type="Proteomes" id="UP001486565">
    <property type="component" value="Chromosome"/>
</dbReference>
<dbReference type="InterPro" id="IPR012854">
    <property type="entry name" value="Cu_amine_oxidase-like_N"/>
</dbReference>
<feature type="domain" description="Copper amine oxidase-like N-terminal" evidence="1">
    <location>
        <begin position="46"/>
        <end position="152"/>
    </location>
</feature>
<proteinExistence type="predicted"/>
<evidence type="ECO:0000259" key="1">
    <source>
        <dbReference type="Pfam" id="PF07833"/>
    </source>
</evidence>
<dbReference type="EMBL" id="CP121687">
    <property type="protein sequence ID" value="WZL69490.1"/>
    <property type="molecule type" value="Genomic_DNA"/>
</dbReference>
<reference evidence="2 3" key="1">
    <citation type="submission" date="2023-03" db="EMBL/GenBank/DDBJ databases">
        <title>Novel Species.</title>
        <authorList>
            <person name="Ma S."/>
        </authorList>
    </citation>
    <scope>NUCLEOTIDE SEQUENCE [LARGE SCALE GENOMIC DNA]</scope>
    <source>
        <strain evidence="2 3">LIND6LT2</strain>
    </source>
</reference>
<name>A0ABZ2Y2D3_9FIRM</name>
<evidence type="ECO:0000313" key="2">
    <source>
        <dbReference type="EMBL" id="WZL69490.1"/>
    </source>
</evidence>
<organism evidence="2 3">
    <name type="scientific">Defluviitalea saccharophila</name>
    <dbReference type="NCBI Taxonomy" id="879970"/>
    <lineage>
        <taxon>Bacteria</taxon>
        <taxon>Bacillati</taxon>
        <taxon>Bacillota</taxon>
        <taxon>Clostridia</taxon>
        <taxon>Lachnospirales</taxon>
        <taxon>Defluviitaleaceae</taxon>
        <taxon>Defluviitalea</taxon>
    </lineage>
</organism>
<dbReference type="SUPFAM" id="SSF55383">
    <property type="entry name" value="Copper amine oxidase, domain N"/>
    <property type="match status" value="2"/>
</dbReference>
<dbReference type="RefSeq" id="WP_341876486.1">
    <property type="nucleotide sequence ID" value="NZ_CP121687.1"/>
</dbReference>
<feature type="domain" description="Copper amine oxidase-like N-terminal" evidence="1">
    <location>
        <begin position="172"/>
        <end position="278"/>
    </location>
</feature>
<dbReference type="Pfam" id="PF07833">
    <property type="entry name" value="Cu_amine_oxidN1"/>
    <property type="match status" value="2"/>
</dbReference>
<evidence type="ECO:0000313" key="3">
    <source>
        <dbReference type="Proteomes" id="UP001486565"/>
    </source>
</evidence>